<keyword evidence="4" id="KW-0597">Phosphoprotein</keyword>
<evidence type="ECO:0000313" key="7">
    <source>
        <dbReference type="EMBL" id="MFC5379378.1"/>
    </source>
</evidence>
<comment type="caution">
    <text evidence="7">The sequence shown here is derived from an EMBL/GenBank/DDBJ whole genome shotgun (WGS) entry which is preliminary data.</text>
</comment>
<gene>
    <name evidence="7" type="ORF">ACFPJ6_01105</name>
</gene>
<organism evidence="7 8">
    <name type="scientific">Aquipuribacter nitratireducens</name>
    <dbReference type="NCBI Taxonomy" id="650104"/>
    <lineage>
        <taxon>Bacteria</taxon>
        <taxon>Bacillati</taxon>
        <taxon>Actinomycetota</taxon>
        <taxon>Actinomycetes</taxon>
        <taxon>Micrococcales</taxon>
        <taxon>Intrasporangiaceae</taxon>
        <taxon>Aquipuribacter</taxon>
    </lineage>
</organism>
<dbReference type="InterPro" id="IPR011006">
    <property type="entry name" value="CheY-like_superfamily"/>
</dbReference>
<evidence type="ECO:0000256" key="2">
    <source>
        <dbReference type="ARBA" id="ARBA00023002"/>
    </source>
</evidence>
<dbReference type="Gene3D" id="3.40.50.2300">
    <property type="match status" value="1"/>
</dbReference>
<dbReference type="SUPFAM" id="SSF52172">
    <property type="entry name" value="CheY-like"/>
    <property type="match status" value="1"/>
</dbReference>
<feature type="domain" description="Response regulatory" evidence="6">
    <location>
        <begin position="11"/>
        <end position="140"/>
    </location>
</feature>
<feature type="modified residue" description="4-aspartylphosphate" evidence="4">
    <location>
        <position position="68"/>
    </location>
</feature>
<evidence type="ECO:0000256" key="4">
    <source>
        <dbReference type="PROSITE-ProRule" id="PRU00169"/>
    </source>
</evidence>
<dbReference type="InterPro" id="IPR036188">
    <property type="entry name" value="FAD/NAD-bd_sf"/>
</dbReference>
<keyword evidence="2" id="KW-0560">Oxidoreductase</keyword>
<keyword evidence="1" id="KW-0285">Flavoprotein</keyword>
<dbReference type="PRINTS" id="PR00469">
    <property type="entry name" value="PNDRDTASEII"/>
</dbReference>
<dbReference type="SUPFAM" id="SSF51905">
    <property type="entry name" value="FAD/NAD(P)-binding domain"/>
    <property type="match status" value="1"/>
</dbReference>
<dbReference type="PROSITE" id="PS50110">
    <property type="entry name" value="RESPONSE_REGULATORY"/>
    <property type="match status" value="1"/>
</dbReference>
<evidence type="ECO:0000256" key="1">
    <source>
        <dbReference type="ARBA" id="ARBA00022630"/>
    </source>
</evidence>
<proteinExistence type="predicted"/>
<feature type="region of interest" description="Disordered" evidence="5">
    <location>
        <begin position="511"/>
        <end position="532"/>
    </location>
</feature>
<evidence type="ECO:0000259" key="6">
    <source>
        <dbReference type="PROSITE" id="PS50110"/>
    </source>
</evidence>
<evidence type="ECO:0000313" key="8">
    <source>
        <dbReference type="Proteomes" id="UP001596122"/>
    </source>
</evidence>
<dbReference type="InterPro" id="IPR023753">
    <property type="entry name" value="FAD/NAD-binding_dom"/>
</dbReference>
<name>A0ABW0GHP8_9MICO</name>
<dbReference type="InterPro" id="IPR050097">
    <property type="entry name" value="Ferredoxin-NADP_redctase_2"/>
</dbReference>
<dbReference type="Proteomes" id="UP001596122">
    <property type="component" value="Unassembled WGS sequence"/>
</dbReference>
<accession>A0ABW0GHP8</accession>
<evidence type="ECO:0000256" key="5">
    <source>
        <dbReference type="SAM" id="MobiDB-lite"/>
    </source>
</evidence>
<comment type="catalytic activity">
    <reaction evidence="3">
        <text>[thioredoxin]-dithiol + NADP(+) = [thioredoxin]-disulfide + NADPH + H(+)</text>
        <dbReference type="Rhea" id="RHEA:20345"/>
        <dbReference type="Rhea" id="RHEA-COMP:10698"/>
        <dbReference type="Rhea" id="RHEA-COMP:10700"/>
        <dbReference type="ChEBI" id="CHEBI:15378"/>
        <dbReference type="ChEBI" id="CHEBI:29950"/>
        <dbReference type="ChEBI" id="CHEBI:50058"/>
        <dbReference type="ChEBI" id="CHEBI:57783"/>
        <dbReference type="ChEBI" id="CHEBI:58349"/>
        <dbReference type="EC" id="1.8.1.9"/>
    </reaction>
</comment>
<reference evidence="8" key="1">
    <citation type="journal article" date="2019" name="Int. J. Syst. Evol. Microbiol.">
        <title>The Global Catalogue of Microorganisms (GCM) 10K type strain sequencing project: providing services to taxonomists for standard genome sequencing and annotation.</title>
        <authorList>
            <consortium name="The Broad Institute Genomics Platform"/>
            <consortium name="The Broad Institute Genome Sequencing Center for Infectious Disease"/>
            <person name="Wu L."/>
            <person name="Ma J."/>
        </authorList>
    </citation>
    <scope>NUCLEOTIDE SEQUENCE [LARGE SCALE GENOMIC DNA]</scope>
    <source>
        <strain evidence="8">CCUG 43114</strain>
    </source>
</reference>
<protein>
    <submittedName>
        <fullName evidence="7">FAD-dependent oxidoreductase</fullName>
    </submittedName>
</protein>
<dbReference type="InterPro" id="IPR001789">
    <property type="entry name" value="Sig_transdc_resp-reg_receiver"/>
</dbReference>
<dbReference type="PRINTS" id="PR00368">
    <property type="entry name" value="FADPNR"/>
</dbReference>
<keyword evidence="8" id="KW-1185">Reference proteome</keyword>
<dbReference type="Pfam" id="PF07992">
    <property type="entry name" value="Pyr_redox_2"/>
    <property type="match status" value="1"/>
</dbReference>
<dbReference type="EMBL" id="JBHSLD010000001">
    <property type="protein sequence ID" value="MFC5379378.1"/>
    <property type="molecule type" value="Genomic_DNA"/>
</dbReference>
<dbReference type="PANTHER" id="PTHR48105">
    <property type="entry name" value="THIOREDOXIN REDUCTASE 1-RELATED-RELATED"/>
    <property type="match status" value="1"/>
</dbReference>
<dbReference type="RefSeq" id="WP_340266487.1">
    <property type="nucleotide sequence ID" value="NZ_JBBEOG010000001.1"/>
</dbReference>
<evidence type="ECO:0000256" key="3">
    <source>
        <dbReference type="ARBA" id="ARBA00048132"/>
    </source>
</evidence>
<dbReference type="Gene3D" id="3.50.50.60">
    <property type="entry name" value="FAD/NAD(P)-binding domain"/>
    <property type="match status" value="2"/>
</dbReference>
<sequence length="573" mass="60765">MAPATPAARPMLLVAERDPVALDLLEGELQRAFGSDFRVRGERSGDAATAALVEAHEVGRRVAVVLVDHRLPAADRERLLRRARELHPDARRALTVEWGAWGDKDVASVVLTAMAVGDIAYYVLKPWTARDELFRRTVAEFVHEWSRSEVDNRREVVLVADRRSVPAAAIRTLLSGNGIPYAFRPLGSQLGTDVLSALDETVREDEWLVWLPAVGGAVLRSPSRREVAEAWGLRTTLPDGDADARRYDLLVVGAGPAGLAAAVYAASEGLRVLVVERDAVGGQAGTSSLIRNYLGFSRGVSGAELAQRGYQQAWVFGADVLLLREVTSLRRDAEAGVVVAHVGGVGDVTARAVVLATGVSYRRLAVESVDRFTGAGVWYGASVSEAHALTGRPAVVVGGGNSAGQAALHLARYCSSVTLVVRGDDVGATMSRYLVDAVDASNVVTVRTGCQVVAGQGEGRLEAVTLRRRHDGAEEVLSCDGLFLMIGAVPQTAWLPDAVSRDERGFVRTGEAVGGAAAPDRRPRPRQPYETSVPGVFAVGDLRSGSVKRVASAVGEGSVVVSQVHAHLEAPGG</sequence>